<gene>
    <name evidence="4" type="primary">nlpD_1</name>
    <name evidence="4" type="ORF">ERS852582_00050</name>
</gene>
<dbReference type="PANTHER" id="PTHR21666">
    <property type="entry name" value="PEPTIDASE-RELATED"/>
    <property type="match status" value="1"/>
</dbReference>
<proteinExistence type="predicted"/>
<evidence type="ECO:0000256" key="1">
    <source>
        <dbReference type="ARBA" id="ARBA00022729"/>
    </source>
</evidence>
<feature type="signal peptide" evidence="2">
    <location>
        <begin position="1"/>
        <end position="39"/>
    </location>
</feature>
<dbReference type="Proteomes" id="UP000095649">
    <property type="component" value="Unassembled WGS sequence"/>
</dbReference>
<keyword evidence="4" id="KW-0378">Hydrolase</keyword>
<feature type="domain" description="M23ase beta-sheet core" evidence="3">
    <location>
        <begin position="74"/>
        <end position="168"/>
    </location>
</feature>
<name>A0A173QTS5_9FIRM</name>
<evidence type="ECO:0000256" key="2">
    <source>
        <dbReference type="SAM" id="SignalP"/>
    </source>
</evidence>
<dbReference type="InterPro" id="IPR050570">
    <property type="entry name" value="Cell_wall_metabolism_enzyme"/>
</dbReference>
<dbReference type="PANTHER" id="PTHR21666:SF289">
    <property type="entry name" value="L-ALA--D-GLU ENDOPEPTIDASE"/>
    <property type="match status" value="1"/>
</dbReference>
<dbReference type="OrthoDB" id="5623881at2"/>
<dbReference type="CDD" id="cd12797">
    <property type="entry name" value="M23_peptidase"/>
    <property type="match status" value="1"/>
</dbReference>
<protein>
    <submittedName>
        <fullName evidence="4">Murein hydrolase activator NlpD</fullName>
    </submittedName>
</protein>
<dbReference type="Pfam" id="PF01551">
    <property type="entry name" value="Peptidase_M23"/>
    <property type="match status" value="1"/>
</dbReference>
<dbReference type="AlphaFoldDB" id="A0A173QTS5"/>
<reference evidence="4 5" key="1">
    <citation type="submission" date="2015-09" db="EMBL/GenBank/DDBJ databases">
        <authorList>
            <consortium name="Pathogen Informatics"/>
        </authorList>
    </citation>
    <scope>NUCLEOTIDE SEQUENCE [LARGE SCALE GENOMIC DNA]</scope>
    <source>
        <strain evidence="4 5">2789STDY5834970</strain>
    </source>
</reference>
<dbReference type="InterPro" id="IPR011055">
    <property type="entry name" value="Dup_hybrid_motif"/>
</dbReference>
<dbReference type="GO" id="GO:0004222">
    <property type="term" value="F:metalloendopeptidase activity"/>
    <property type="evidence" value="ECO:0007669"/>
    <property type="project" value="TreeGrafter"/>
</dbReference>
<dbReference type="EMBL" id="CYXN01000001">
    <property type="protein sequence ID" value="CUM69002.1"/>
    <property type="molecule type" value="Genomic_DNA"/>
</dbReference>
<dbReference type="InterPro" id="IPR016047">
    <property type="entry name" value="M23ase_b-sheet_dom"/>
</dbReference>
<dbReference type="SUPFAM" id="SSF51261">
    <property type="entry name" value="Duplicated hybrid motif"/>
    <property type="match status" value="1"/>
</dbReference>
<dbReference type="RefSeq" id="WP_055184261.1">
    <property type="nucleotide sequence ID" value="NZ_CYXN01000001.1"/>
</dbReference>
<feature type="chain" id="PRO_5008010320" evidence="2">
    <location>
        <begin position="40"/>
        <end position="176"/>
    </location>
</feature>
<evidence type="ECO:0000313" key="4">
    <source>
        <dbReference type="EMBL" id="CUM69002.1"/>
    </source>
</evidence>
<dbReference type="Gene3D" id="2.70.70.10">
    <property type="entry name" value="Glucose Permease (Domain IIA)"/>
    <property type="match status" value="1"/>
</dbReference>
<accession>A0A173QTS5</accession>
<sequence length="176" mass="18904">MRAKRSGQAAKMRRRRWGVLALVLAGLALCLLAALPVQAARNTKKYCFPLDTAVWRISDVYGKRIDPFTGKAAFHQGLDLACAAGTAVRAVQGGVVTAAAYSPSYGNHLRILHPDGCETRYAHLQYLYVRPGEVVQAGQTLGTVGQTGRATGAHLHLELWRQGAACDPAALLENVP</sequence>
<organism evidence="4 5">
    <name type="scientific">Faecalibacterium prausnitzii</name>
    <dbReference type="NCBI Taxonomy" id="853"/>
    <lineage>
        <taxon>Bacteria</taxon>
        <taxon>Bacillati</taxon>
        <taxon>Bacillota</taxon>
        <taxon>Clostridia</taxon>
        <taxon>Eubacteriales</taxon>
        <taxon>Oscillospiraceae</taxon>
        <taxon>Faecalibacterium</taxon>
    </lineage>
</organism>
<evidence type="ECO:0000313" key="5">
    <source>
        <dbReference type="Proteomes" id="UP000095649"/>
    </source>
</evidence>
<evidence type="ECO:0000259" key="3">
    <source>
        <dbReference type="Pfam" id="PF01551"/>
    </source>
</evidence>
<keyword evidence="1 2" id="KW-0732">Signal</keyword>